<evidence type="ECO:0008006" key="3">
    <source>
        <dbReference type="Google" id="ProtNLM"/>
    </source>
</evidence>
<gene>
    <name evidence="1" type="ORF">DUNSADRAFT_4508</name>
</gene>
<dbReference type="Proteomes" id="UP000815325">
    <property type="component" value="Unassembled WGS sequence"/>
</dbReference>
<organism evidence="1 2">
    <name type="scientific">Dunaliella salina</name>
    <name type="common">Green alga</name>
    <name type="synonym">Protococcus salinus</name>
    <dbReference type="NCBI Taxonomy" id="3046"/>
    <lineage>
        <taxon>Eukaryota</taxon>
        <taxon>Viridiplantae</taxon>
        <taxon>Chlorophyta</taxon>
        <taxon>core chlorophytes</taxon>
        <taxon>Chlorophyceae</taxon>
        <taxon>CS clade</taxon>
        <taxon>Chlamydomonadales</taxon>
        <taxon>Dunaliellaceae</taxon>
        <taxon>Dunaliella</taxon>
    </lineage>
</organism>
<name>A0ABQ7GRY9_DUNSA</name>
<proteinExistence type="predicted"/>
<reference evidence="1" key="1">
    <citation type="submission" date="2017-08" db="EMBL/GenBank/DDBJ databases">
        <authorList>
            <person name="Polle J.E."/>
            <person name="Barry K."/>
            <person name="Cushman J."/>
            <person name="Schmutz J."/>
            <person name="Tran D."/>
            <person name="Hathwaick L.T."/>
            <person name="Yim W.C."/>
            <person name="Jenkins J."/>
            <person name="Mckie-Krisberg Z.M."/>
            <person name="Prochnik S."/>
            <person name="Lindquist E."/>
            <person name="Dockter R.B."/>
            <person name="Adam C."/>
            <person name="Molina H."/>
            <person name="Bunkerborg J."/>
            <person name="Jin E."/>
            <person name="Buchheim M."/>
            <person name="Magnuson J."/>
        </authorList>
    </citation>
    <scope>NUCLEOTIDE SEQUENCE</scope>
    <source>
        <strain evidence="1">CCAP 19/18</strain>
    </source>
</reference>
<comment type="caution">
    <text evidence="1">The sequence shown here is derived from an EMBL/GenBank/DDBJ whole genome shotgun (WGS) entry which is preliminary data.</text>
</comment>
<protein>
    <recommendedName>
        <fullName evidence="3">Encoded protein</fullName>
    </recommendedName>
</protein>
<evidence type="ECO:0000313" key="2">
    <source>
        <dbReference type="Proteomes" id="UP000815325"/>
    </source>
</evidence>
<keyword evidence="2" id="KW-1185">Reference proteome</keyword>
<accession>A0ABQ7GRY9</accession>
<dbReference type="EMBL" id="MU069619">
    <property type="protein sequence ID" value="KAF5837349.1"/>
    <property type="molecule type" value="Genomic_DNA"/>
</dbReference>
<evidence type="ECO:0000313" key="1">
    <source>
        <dbReference type="EMBL" id="KAF5837349.1"/>
    </source>
</evidence>
<sequence length="52" mass="5801">MPVCYSQSQNINKFSATATQHLVVGIKILWRRVQHGVLQQRLLGIAGLLLSI</sequence>